<feature type="region of interest" description="Disordered" evidence="1">
    <location>
        <begin position="258"/>
        <end position="280"/>
    </location>
</feature>
<dbReference type="AlphaFoldDB" id="A0AB39Y4M6"/>
<gene>
    <name evidence="2" type="ORF">AB5J51_11195</name>
</gene>
<accession>A0AB39Y4M6</accession>
<proteinExistence type="predicted"/>
<reference evidence="2" key="1">
    <citation type="submission" date="2024-08" db="EMBL/GenBank/DDBJ databases">
        <authorList>
            <person name="Yu S.T."/>
        </authorList>
    </citation>
    <scope>NUCLEOTIDE SEQUENCE</scope>
    <source>
        <strain evidence="2">R33</strain>
    </source>
</reference>
<organism evidence="2">
    <name type="scientific">Streptomyces sp. R33</name>
    <dbReference type="NCBI Taxonomy" id="3238629"/>
    <lineage>
        <taxon>Bacteria</taxon>
        <taxon>Bacillati</taxon>
        <taxon>Actinomycetota</taxon>
        <taxon>Actinomycetes</taxon>
        <taxon>Kitasatosporales</taxon>
        <taxon>Streptomycetaceae</taxon>
        <taxon>Streptomyces</taxon>
    </lineage>
</organism>
<protein>
    <recommendedName>
        <fullName evidence="3">LigA protein</fullName>
    </recommendedName>
</protein>
<dbReference type="RefSeq" id="WP_369777600.1">
    <property type="nucleotide sequence ID" value="NZ_CP165727.1"/>
</dbReference>
<evidence type="ECO:0000256" key="1">
    <source>
        <dbReference type="SAM" id="MobiDB-lite"/>
    </source>
</evidence>
<evidence type="ECO:0000313" key="2">
    <source>
        <dbReference type="EMBL" id="XDV63457.1"/>
    </source>
</evidence>
<sequence length="711" mass="73145">MGELLVPAGGRFRVLDGIFAVEGPGRRRHVGAGALRGLRAARGAAGAAAGADPGAGALLEQLAAIQERDPAALRRILLYQLVQLLHDHPRGDLPDTAAGFGVDPDEAAALVHAAAGSPRLDPAQRAAAEGLEDAWLAGRVRAAAWSAAVLPPSVAAGDPLLARRLAELAGRVRAADALLDEAREYEDREDPERAAAAYGQAARLAWDCPRAVRGLVRTHRPADGDPGPLEAWPLPGGVALRRPPGADPDGSRRVVRLTRREPLTTPLPEVPGPLGAEPLTDRRAPLGREVRYVALPAEGGTPLISAPLLVAPEATELRVTDGRARIEASWLRPPGSTGVRATLTGPEGRTVELGPPVAPGPADGREAVRAEGLEPGAYVLRVRCRYAGVGGEVWSGGVEAPTAVHPWPEPVVGLGAVARDAGGLEFRWTGGGGGRVRFVQWPGTAPAEGAELAASALPEALPWVDCDGIAQPPPGTLATVSAVAVLGERALAGPGVVVEAPEPVTGLTVRRTTAGRARISFDWPDGAGRVTVAVTPEPGGERAEHPVVRAVFLREGLELPVGPGAVRVTAYAAPRSALATAAAPRDAEQAVLPADVAIAYRLLPGPRRMLRRGPAVLRVTLHAPGGDPGSGLPDFVLVAGAGGGAARPHRPADGAELCRVTGAELAASGTVEREIDPRAPGGPYAVRGFLLGGRAASVRLDEPSLTSLVVR</sequence>
<dbReference type="EMBL" id="CP165727">
    <property type="protein sequence ID" value="XDV63457.1"/>
    <property type="molecule type" value="Genomic_DNA"/>
</dbReference>
<evidence type="ECO:0008006" key="3">
    <source>
        <dbReference type="Google" id="ProtNLM"/>
    </source>
</evidence>
<name>A0AB39Y4M6_9ACTN</name>